<protein>
    <submittedName>
        <fullName evidence="9 10">D,D-dipeptide transport system permease protein DdpB</fullName>
    </submittedName>
</protein>
<keyword evidence="3" id="KW-1003">Cell membrane</keyword>
<keyword evidence="12" id="KW-1185">Reference proteome</keyword>
<dbReference type="PATRIC" id="fig|1705578.3.peg.3200"/>
<gene>
    <name evidence="9" type="primary">ddpB</name>
    <name evidence="10" type="ORF">CLCOS_33810</name>
    <name evidence="9" type="ORF">WX73_03139</name>
</gene>
<dbReference type="InterPro" id="IPR045621">
    <property type="entry name" value="BPD_transp_1_N"/>
</dbReference>
<evidence type="ECO:0000313" key="10">
    <source>
        <dbReference type="EMBL" id="OBR91605.1"/>
    </source>
</evidence>
<dbReference type="GO" id="GO:0071916">
    <property type="term" value="F:dipeptide transmembrane transporter activity"/>
    <property type="evidence" value="ECO:0007669"/>
    <property type="project" value="TreeGrafter"/>
</dbReference>
<dbReference type="AlphaFoldDB" id="A0A162L8W1"/>
<comment type="similarity">
    <text evidence="7">Belongs to the binding-protein-dependent transport system permease family.</text>
</comment>
<keyword evidence="6 7" id="KW-0472">Membrane</keyword>
<dbReference type="PROSITE" id="PS50928">
    <property type="entry name" value="ABC_TM1"/>
    <property type="match status" value="1"/>
</dbReference>
<feature type="transmembrane region" description="Helical" evidence="7">
    <location>
        <begin position="256"/>
        <end position="277"/>
    </location>
</feature>
<dbReference type="SUPFAM" id="SSF161098">
    <property type="entry name" value="MetI-like"/>
    <property type="match status" value="1"/>
</dbReference>
<dbReference type="InterPro" id="IPR035906">
    <property type="entry name" value="MetI-like_sf"/>
</dbReference>
<feature type="domain" description="ABC transmembrane type-1" evidence="8">
    <location>
        <begin position="95"/>
        <end position="325"/>
    </location>
</feature>
<evidence type="ECO:0000256" key="3">
    <source>
        <dbReference type="ARBA" id="ARBA00022475"/>
    </source>
</evidence>
<feature type="transmembrane region" description="Helical" evidence="7">
    <location>
        <begin position="9"/>
        <end position="30"/>
    </location>
</feature>
<evidence type="ECO:0000313" key="9">
    <source>
        <dbReference type="EMBL" id="OAA86058.1"/>
    </source>
</evidence>
<keyword evidence="4 7" id="KW-0812">Transmembrane</keyword>
<evidence type="ECO:0000256" key="7">
    <source>
        <dbReference type="RuleBase" id="RU363032"/>
    </source>
</evidence>
<reference evidence="9 11" key="1">
    <citation type="journal article" date="2015" name="Biotechnol. Bioeng.">
        <title>Genome sequence and phenotypic characterization of Caulobacter segnis.</title>
        <authorList>
            <person name="Patel S."/>
            <person name="Fletcher B."/>
            <person name="Scott D.C."/>
            <person name="Ely B."/>
        </authorList>
    </citation>
    <scope>NUCLEOTIDE SEQUENCE [LARGE SCALE GENOMIC DNA]</scope>
    <source>
        <strain evidence="9 11">PS02</strain>
    </source>
</reference>
<dbReference type="EMBL" id="LITQ01000046">
    <property type="protein sequence ID" value="OAA86058.1"/>
    <property type="molecule type" value="Genomic_DNA"/>
</dbReference>
<feature type="transmembrane region" description="Helical" evidence="7">
    <location>
        <begin position="101"/>
        <end position="122"/>
    </location>
</feature>
<dbReference type="CDD" id="cd06261">
    <property type="entry name" value="TM_PBP2"/>
    <property type="match status" value="1"/>
</dbReference>
<evidence type="ECO:0000259" key="8">
    <source>
        <dbReference type="PROSITE" id="PS50928"/>
    </source>
</evidence>
<evidence type="ECO:0000256" key="6">
    <source>
        <dbReference type="ARBA" id="ARBA00023136"/>
    </source>
</evidence>
<name>A0A162L8W1_9CLOT</name>
<dbReference type="Proteomes" id="UP000093694">
    <property type="component" value="Unassembled WGS sequence"/>
</dbReference>
<dbReference type="InterPro" id="IPR000515">
    <property type="entry name" value="MetI-like"/>
</dbReference>
<dbReference type="Proteomes" id="UP000077384">
    <property type="component" value="Unassembled WGS sequence"/>
</dbReference>
<dbReference type="Pfam" id="PF00528">
    <property type="entry name" value="BPD_transp_1"/>
    <property type="match status" value="1"/>
</dbReference>
<sequence length="334" mass="36527">MKKIIIKRLLAMILVLFGVTIIVFFLSHVIPGDPARMMAGQRASQDTLISIRKQLGLDKPLIVQYFIYMKGLLSGNLGISIRTQQPVVSDLATYFPATLELVLYAFLIALIVGIPLGVLTSLKQNTLTDYLGRIFCIGGVSIPAFWGGIILILIFYSKLNLLPSSGRLSLGVVFNTKITGLITIDSLLTGNFAVFKDALRHLILPAIVLSYAQLATITRQVRSSMIEVLNEEYIKTARANGIKEKFLIVSYALRNALVPTITVVGLSLGGLLGGAVVTETVFNWPGMGKYVVDSIAFLDFQSIMGFTIVVVIGYVLINLIVDILYMLLNPQTRG</sequence>
<dbReference type="PANTHER" id="PTHR43163:SF8">
    <property type="entry name" value="D,D-DIPEPTIDE TRANSPORT SYSTEM PERMEASE PROTEIN DDPB-RELATED"/>
    <property type="match status" value="1"/>
</dbReference>
<organism evidence="9 11">
    <name type="scientific">Clostridium coskatii</name>
    <dbReference type="NCBI Taxonomy" id="1705578"/>
    <lineage>
        <taxon>Bacteria</taxon>
        <taxon>Bacillati</taxon>
        <taxon>Bacillota</taxon>
        <taxon>Clostridia</taxon>
        <taxon>Eubacteriales</taxon>
        <taxon>Clostridiaceae</taxon>
        <taxon>Clostridium</taxon>
    </lineage>
</organism>
<accession>A0A162L8W1</accession>
<evidence type="ECO:0000256" key="1">
    <source>
        <dbReference type="ARBA" id="ARBA00004651"/>
    </source>
</evidence>
<comment type="caution">
    <text evidence="9">The sequence shown here is derived from an EMBL/GenBank/DDBJ whole genome shotgun (WGS) entry which is preliminary data.</text>
</comment>
<dbReference type="Pfam" id="PF19300">
    <property type="entry name" value="BPD_transp_1_N"/>
    <property type="match status" value="1"/>
</dbReference>
<dbReference type="EMBL" id="LROR01000068">
    <property type="protein sequence ID" value="OBR91605.1"/>
    <property type="molecule type" value="Genomic_DNA"/>
</dbReference>
<dbReference type="GO" id="GO:0005886">
    <property type="term" value="C:plasma membrane"/>
    <property type="evidence" value="ECO:0007669"/>
    <property type="project" value="UniProtKB-SubCell"/>
</dbReference>
<reference evidence="10 12" key="2">
    <citation type="journal article" date="2016" name="Front. Microbiol.">
        <title>Industrial Acetogenic Biocatalysts: A Comparative Metabolic and Genomic Analysis.</title>
        <authorList>
            <person name="Bengelsdorf F."/>
            <person name="Poehlein A."/>
            <person name="Sonja S."/>
            <person name="Erz C."/>
            <person name="Hummel T."/>
            <person name="Hoffmeister S."/>
            <person name="Daniel R."/>
            <person name="Durre P."/>
        </authorList>
    </citation>
    <scope>NUCLEOTIDE SEQUENCE [LARGE SCALE GENOMIC DNA]</scope>
    <source>
        <strain evidence="10 12">PTA-10522</strain>
    </source>
</reference>
<feature type="transmembrane region" description="Helical" evidence="7">
    <location>
        <begin position="134"/>
        <end position="156"/>
    </location>
</feature>
<dbReference type="Gene3D" id="1.10.3720.10">
    <property type="entry name" value="MetI-like"/>
    <property type="match status" value="1"/>
</dbReference>
<keyword evidence="5 7" id="KW-1133">Transmembrane helix</keyword>
<dbReference type="PANTHER" id="PTHR43163">
    <property type="entry name" value="DIPEPTIDE TRANSPORT SYSTEM PERMEASE PROTEIN DPPB-RELATED"/>
    <property type="match status" value="1"/>
</dbReference>
<evidence type="ECO:0000256" key="5">
    <source>
        <dbReference type="ARBA" id="ARBA00022989"/>
    </source>
</evidence>
<comment type="subcellular location">
    <subcellularLocation>
        <location evidence="1 7">Cell membrane</location>
        <topology evidence="1 7">Multi-pass membrane protein</topology>
    </subcellularLocation>
</comment>
<feature type="transmembrane region" description="Helical" evidence="7">
    <location>
        <begin position="303"/>
        <end position="328"/>
    </location>
</feature>
<proteinExistence type="inferred from homology"/>
<evidence type="ECO:0000256" key="4">
    <source>
        <dbReference type="ARBA" id="ARBA00022692"/>
    </source>
</evidence>
<evidence type="ECO:0000313" key="12">
    <source>
        <dbReference type="Proteomes" id="UP000093694"/>
    </source>
</evidence>
<keyword evidence="2 7" id="KW-0813">Transport</keyword>
<dbReference type="RefSeq" id="WP_063602483.1">
    <property type="nucleotide sequence ID" value="NZ_LITQ01000046.1"/>
</dbReference>
<evidence type="ECO:0000313" key="11">
    <source>
        <dbReference type="Proteomes" id="UP000077384"/>
    </source>
</evidence>
<evidence type="ECO:0000256" key="2">
    <source>
        <dbReference type="ARBA" id="ARBA00022448"/>
    </source>
</evidence>